<evidence type="ECO:0000313" key="6">
    <source>
        <dbReference type="EMBL" id="EWZ27883.1"/>
    </source>
</evidence>
<accession>W9JEH2</accession>
<dbReference type="InterPro" id="IPR021858">
    <property type="entry name" value="Fun_TF"/>
</dbReference>
<dbReference type="CDD" id="cd00067">
    <property type="entry name" value="GAL4"/>
    <property type="match status" value="1"/>
</dbReference>
<dbReference type="HOGENOM" id="CLU_027436_0_0_1"/>
<dbReference type="PANTHER" id="PTHR37534">
    <property type="entry name" value="TRANSCRIPTIONAL ACTIVATOR PROTEIN UGA3"/>
    <property type="match status" value="1"/>
</dbReference>
<name>W9JEH2_FUSOX</name>
<feature type="compositionally biased region" description="Low complexity" evidence="4">
    <location>
        <begin position="28"/>
        <end position="47"/>
    </location>
</feature>
<evidence type="ECO:0000259" key="5">
    <source>
        <dbReference type="PROSITE" id="PS50048"/>
    </source>
</evidence>
<dbReference type="GO" id="GO:0045944">
    <property type="term" value="P:positive regulation of transcription by RNA polymerase II"/>
    <property type="evidence" value="ECO:0007669"/>
    <property type="project" value="TreeGrafter"/>
</dbReference>
<evidence type="ECO:0000256" key="2">
    <source>
        <dbReference type="ARBA" id="ARBA00023242"/>
    </source>
</evidence>
<dbReference type="InterPro" id="IPR036864">
    <property type="entry name" value="Zn2-C6_fun-type_DNA-bd_sf"/>
</dbReference>
<dbReference type="GO" id="GO:0005634">
    <property type="term" value="C:nucleus"/>
    <property type="evidence" value="ECO:0007669"/>
    <property type="project" value="UniProtKB-SubCell"/>
</dbReference>
<dbReference type="AlphaFoldDB" id="W9JEH2"/>
<evidence type="ECO:0000256" key="4">
    <source>
        <dbReference type="SAM" id="MobiDB-lite"/>
    </source>
</evidence>
<reference evidence="6" key="2">
    <citation type="submission" date="2012-06" db="EMBL/GenBank/DDBJ databases">
        <title>Annotation of the Genome Sequence of Fusarium oxysporum Fo47.</title>
        <authorList>
            <consortium name="The Broad Institute Genomics Platform"/>
            <person name="Ma L.-J."/>
            <person name="Corby-Kistler H."/>
            <person name="Broz K."/>
            <person name="Gale L.R."/>
            <person name="Jonkers W."/>
            <person name="O'Donnell K."/>
            <person name="Ploetz R."/>
            <person name="Steinberg C."/>
            <person name="Schwartz D.C."/>
            <person name="VanEtten H."/>
            <person name="Zhou S."/>
            <person name="Young S.K."/>
            <person name="Zeng Q."/>
            <person name="Gargeya S."/>
            <person name="Fitzgerald M."/>
            <person name="Abouelleil A."/>
            <person name="Alvarado L."/>
            <person name="Chapman S.B."/>
            <person name="Gainer-Dewar J."/>
            <person name="Goldberg J."/>
            <person name="Griggs A."/>
            <person name="Gujja S."/>
            <person name="Hansen M."/>
            <person name="Howarth C."/>
            <person name="Imamovic A."/>
            <person name="Ireland A."/>
            <person name="Larimer J."/>
            <person name="McCowan C."/>
            <person name="Murphy C."/>
            <person name="Pearson M."/>
            <person name="Poon T.W."/>
            <person name="Priest M."/>
            <person name="Roberts A."/>
            <person name="Saif S."/>
            <person name="Shea T."/>
            <person name="Sykes S."/>
            <person name="Wortman J."/>
            <person name="Nusbaum C."/>
            <person name="Birren B."/>
        </authorList>
    </citation>
    <scope>NUCLEOTIDE SEQUENCE</scope>
    <source>
        <strain evidence="6">Fo47</strain>
    </source>
</reference>
<proteinExistence type="predicted"/>
<feature type="region of interest" description="Disordered" evidence="4">
    <location>
        <begin position="21"/>
        <end position="51"/>
    </location>
</feature>
<dbReference type="Proteomes" id="UP000030766">
    <property type="component" value="Unassembled WGS sequence"/>
</dbReference>
<dbReference type="GO" id="GO:0008270">
    <property type="term" value="F:zinc ion binding"/>
    <property type="evidence" value="ECO:0007669"/>
    <property type="project" value="InterPro"/>
</dbReference>
<keyword evidence="2" id="KW-0539">Nucleus</keyword>
<dbReference type="EMBL" id="JH717948">
    <property type="protein sequence ID" value="EWZ27883.1"/>
    <property type="molecule type" value="Genomic_DNA"/>
</dbReference>
<dbReference type="PROSITE" id="PS00463">
    <property type="entry name" value="ZN2_CY6_FUNGAL_1"/>
    <property type="match status" value="1"/>
</dbReference>
<gene>
    <name evidence="6" type="ORF">FOZG_18396</name>
</gene>
<dbReference type="Gene3D" id="4.10.240.10">
    <property type="entry name" value="Zn(2)-C6 fungal-type DNA-binding domain"/>
    <property type="match status" value="1"/>
</dbReference>
<feature type="coiled-coil region" evidence="3">
    <location>
        <begin position="526"/>
        <end position="553"/>
    </location>
</feature>
<feature type="domain" description="Zn(2)-C6 fungal-type" evidence="5">
    <location>
        <begin position="60"/>
        <end position="90"/>
    </location>
</feature>
<dbReference type="Pfam" id="PF00172">
    <property type="entry name" value="Zn_clus"/>
    <property type="match status" value="1"/>
</dbReference>
<evidence type="ECO:0000256" key="3">
    <source>
        <dbReference type="SAM" id="Coils"/>
    </source>
</evidence>
<comment type="subcellular location">
    <subcellularLocation>
        <location evidence="1">Nucleus</location>
    </subcellularLocation>
</comment>
<dbReference type="GO" id="GO:0000976">
    <property type="term" value="F:transcription cis-regulatory region binding"/>
    <property type="evidence" value="ECO:0007669"/>
    <property type="project" value="TreeGrafter"/>
</dbReference>
<protein>
    <recommendedName>
        <fullName evidence="5">Zn(2)-C6 fungal-type domain-containing protein</fullName>
    </recommendedName>
</protein>
<keyword evidence="3" id="KW-0175">Coiled coil</keyword>
<dbReference type="SMART" id="SM00066">
    <property type="entry name" value="GAL4"/>
    <property type="match status" value="1"/>
</dbReference>
<organism evidence="6">
    <name type="scientific">Fusarium oxysporum Fo47</name>
    <dbReference type="NCBI Taxonomy" id="660027"/>
    <lineage>
        <taxon>Eukaryota</taxon>
        <taxon>Fungi</taxon>
        <taxon>Dikarya</taxon>
        <taxon>Ascomycota</taxon>
        <taxon>Pezizomycotina</taxon>
        <taxon>Sordariomycetes</taxon>
        <taxon>Hypocreomycetidae</taxon>
        <taxon>Hypocreales</taxon>
        <taxon>Nectriaceae</taxon>
        <taxon>Fusarium</taxon>
        <taxon>Fusarium oxysporum species complex</taxon>
    </lineage>
</organism>
<dbReference type="PROSITE" id="PS50048">
    <property type="entry name" value="ZN2_CY6_FUNGAL_2"/>
    <property type="match status" value="1"/>
</dbReference>
<dbReference type="VEuPathDB" id="FungiDB:FOZG_18396"/>
<sequence length="658" mass="73525">MSTSNRRSYKVRFASGSKYQKVIEAQDPSPSARSSSSSTVSTTSFPRSDLKTQHTKSRYGCLECRVRRVKCDETFPVCLRCQRRGSVCMASKRPAQWQVEVPWLSDMTVFDSWPGDSLPNKRLLQHWVEQASPMLCIDRNNNPLALPLLPYLASSPSLLHAIQSISAGHEVFFSGQALAVCLQERGHAIRLLREDLQNSGTISPLSVLTVFLLGVSSSWIEPQPASWGKEHLDGARALMQFILVDKKARQDSITHLLSGWYLWWDMTCAFLDDTGDSSDQCIMQNILSLEQDHHSFHPIVGFSFELYAMIADIGRYCKRVYEHGLVDSTFDDKEAEQRLLAWSSNRGPKHIQNLSNAYRNHGLLMLYQTRCQTRLQFEDLGPHSPSIAHGQSDSDDRQKKSSSNVLSLALESIENLLEIPLTEPCANFQSLPLLSAAAELTSHDDDWRCKAISQFKMLYSINRVPVQIWSIELLQEIWSLKDSGELTANQAVTLVASPDSAISTLEAILNGAREAKVDAANAHDADAQARSEAEEEAKRAAEAELERVKLQLQEVNKPNLPNTVRLSNPIPIVGSLGGASDNYDDIFYPVVFSFPVTIHGHSSTNLFVSINGLLSLDTGDHSYSYQPLPSRNAGLPAYTLFPFWCYLYVYKDTSGHLL</sequence>
<evidence type="ECO:0000256" key="1">
    <source>
        <dbReference type="ARBA" id="ARBA00004123"/>
    </source>
</evidence>
<reference evidence="6" key="1">
    <citation type="submission" date="2011-06" db="EMBL/GenBank/DDBJ databases">
        <title>The Genome Sequence of Fusarium oxysporum Fo47.</title>
        <authorList>
            <consortium name="The Broad Institute Genome Sequencing Platform"/>
            <person name="Ma L.-J."/>
            <person name="Gale L.R."/>
            <person name="Schwartz D.C."/>
            <person name="Zhou S."/>
            <person name="Corby-Kistler H."/>
            <person name="Young S.K."/>
            <person name="Zeng Q."/>
            <person name="Gargeya S."/>
            <person name="Fitzgerald M."/>
            <person name="Haas B."/>
            <person name="Abouelleil A."/>
            <person name="Alvarado L."/>
            <person name="Arachchi H.M."/>
            <person name="Berlin A."/>
            <person name="Brown A."/>
            <person name="Chapman S.B."/>
            <person name="Chen Z."/>
            <person name="Dunbar C."/>
            <person name="Freedman E."/>
            <person name="Gearin G."/>
            <person name="Gellesch M."/>
            <person name="Goldberg J."/>
            <person name="Griggs A."/>
            <person name="Gujja S."/>
            <person name="Heiman D."/>
            <person name="Howarth C."/>
            <person name="Larson L."/>
            <person name="Lui A."/>
            <person name="MacDonald P.J.P."/>
            <person name="Mehta T."/>
            <person name="Montmayeur A."/>
            <person name="Murphy C."/>
            <person name="Neiman D."/>
            <person name="Pearson M."/>
            <person name="Priest M."/>
            <person name="Roberts A."/>
            <person name="Saif S."/>
            <person name="Shea T."/>
            <person name="Shenoy N."/>
            <person name="Sisk P."/>
            <person name="Stolte C."/>
            <person name="Sykes S."/>
            <person name="Wortman J."/>
            <person name="Nusbaum C."/>
            <person name="Birren B."/>
        </authorList>
    </citation>
    <scope>NUCLEOTIDE SEQUENCE [LARGE SCALE GENOMIC DNA]</scope>
    <source>
        <strain evidence="6">Fo47</strain>
    </source>
</reference>
<dbReference type="SUPFAM" id="SSF57701">
    <property type="entry name" value="Zn2/Cys6 DNA-binding domain"/>
    <property type="match status" value="1"/>
</dbReference>
<dbReference type="Pfam" id="PF11951">
    <property type="entry name" value="Fungal_trans_2"/>
    <property type="match status" value="1"/>
</dbReference>
<dbReference type="GO" id="GO:0000981">
    <property type="term" value="F:DNA-binding transcription factor activity, RNA polymerase II-specific"/>
    <property type="evidence" value="ECO:0007669"/>
    <property type="project" value="InterPro"/>
</dbReference>
<dbReference type="InterPro" id="IPR001138">
    <property type="entry name" value="Zn2Cys6_DnaBD"/>
</dbReference>
<dbReference type="PANTHER" id="PTHR37534:SF15">
    <property type="entry name" value="ZN(II)2CYS6 TRANSCRIPTION FACTOR (EUROFUNG)"/>
    <property type="match status" value="1"/>
</dbReference>